<evidence type="ECO:0000313" key="1">
    <source>
        <dbReference type="EMBL" id="AYQ72205.1"/>
    </source>
</evidence>
<dbReference type="RefSeq" id="WP_123040265.1">
    <property type="nucleotide sequence ID" value="NZ_CP033433.1"/>
</dbReference>
<sequence>MKWSSVNSASAAGQEIRIYPPDRQDGDTYLQFASMLEVWNPETGETEEVPVRDIQSVGEGFRAAGESALFEAASEWVAVQGEGGGFDVTLTLNYKGDQPSAFGLTVRGGLIGPGRPDWMIPGAFYKENRFEKNLRPYPRYDYNGGDPEKMVSDFWSFRADRAALPAVFAWNDGMCGALCVDEMSELGLNGLGFRGNAEGTSIWLQFPYREEPVTFVGSAVPQPADRTSFRFEPGVSVTLRWKVYAAEADPHAYNPFVRRMYRFHGKEHGLNPWMGLEKAAELTAYGLYTWHYHPENQLLYETAAFDREFNNNVKGMGDRPHMHVGWVSGAPYAYALLAYGRRKGHEAYTDAGIGVLDKVASGLAPNGTFWASWVEGKGWTAGWNPKSTWLQARTIAEATLFMARALAFEKSRGFSHPEWEKAVLSNLRFAATHQREDGNFGSYYHCETGDVEEWDGAGGLLWIAALLEGASYFGETAFTEAARKAGGYYKRFVLEEYIYGAPEDVHLTPTSEDAYNAVVSYVMLYESDRNPEWLGLASSAADWMMTFRWTYNLQFPAHTLLAQYDYRSRGADQASTSNQHLHNYGLFCVPEMLRLWNYTKDDYYLERTRDHIACFLQFIAREDGDFNAYKGMVTERFYNTNCFQPKGMMLTLSHSWCIGLILYAAQEALPMAEALGLSAD</sequence>
<proteinExistence type="predicted"/>
<reference evidence="1 2" key="1">
    <citation type="submission" date="2018-10" db="EMBL/GenBank/DDBJ databases">
        <title>Genome Sequence of Cohnella sp.</title>
        <authorList>
            <person name="Srinivasan S."/>
            <person name="Kim M.K."/>
        </authorList>
    </citation>
    <scope>NUCLEOTIDE SEQUENCE [LARGE SCALE GENOMIC DNA]</scope>
    <source>
        <strain evidence="1 2">18JY8-7</strain>
    </source>
</reference>
<dbReference type="GO" id="GO:0005975">
    <property type="term" value="P:carbohydrate metabolic process"/>
    <property type="evidence" value="ECO:0007669"/>
    <property type="project" value="InterPro"/>
</dbReference>
<dbReference type="AlphaFoldDB" id="A0A3G3JVE3"/>
<organism evidence="1 2">
    <name type="scientific">Cohnella candidum</name>
    <dbReference type="NCBI Taxonomy" id="2674991"/>
    <lineage>
        <taxon>Bacteria</taxon>
        <taxon>Bacillati</taxon>
        <taxon>Bacillota</taxon>
        <taxon>Bacilli</taxon>
        <taxon>Bacillales</taxon>
        <taxon>Paenibacillaceae</taxon>
        <taxon>Cohnella</taxon>
    </lineage>
</organism>
<name>A0A3G3JVE3_9BACL</name>
<accession>A0A3G3JVE3</accession>
<dbReference type="KEGG" id="coh:EAV92_06245"/>
<protein>
    <submittedName>
        <fullName evidence="1">Uncharacterized protein</fullName>
    </submittedName>
</protein>
<dbReference type="SUPFAM" id="SSF48208">
    <property type="entry name" value="Six-hairpin glycosidases"/>
    <property type="match status" value="1"/>
</dbReference>
<dbReference type="Proteomes" id="UP000269097">
    <property type="component" value="Chromosome"/>
</dbReference>
<gene>
    <name evidence="1" type="ORF">EAV92_06245</name>
</gene>
<evidence type="ECO:0000313" key="2">
    <source>
        <dbReference type="Proteomes" id="UP000269097"/>
    </source>
</evidence>
<dbReference type="InterPro" id="IPR008928">
    <property type="entry name" value="6-hairpin_glycosidase_sf"/>
</dbReference>
<keyword evidence="2" id="KW-1185">Reference proteome</keyword>
<dbReference type="EMBL" id="CP033433">
    <property type="protein sequence ID" value="AYQ72205.1"/>
    <property type="molecule type" value="Genomic_DNA"/>
</dbReference>